<evidence type="ECO:0000313" key="9">
    <source>
        <dbReference type="Proteomes" id="UP000283210"/>
    </source>
</evidence>
<dbReference type="SUPFAM" id="SSF48726">
    <property type="entry name" value="Immunoglobulin"/>
    <property type="match status" value="1"/>
</dbReference>
<dbReference type="Gene3D" id="2.60.40.10">
    <property type="entry name" value="Immunoglobulins"/>
    <property type="match status" value="2"/>
</dbReference>
<dbReference type="AlphaFoldDB" id="A0A437DLA4"/>
<proteinExistence type="predicted"/>
<keyword evidence="4" id="KW-0325">Glycoprotein</keyword>
<reference evidence="8 9" key="2">
    <citation type="submission" date="2019-01" db="EMBL/GenBank/DDBJ databases">
        <title>A chromosome length genome reference of the Java medaka (oryzias javanicus).</title>
        <authorList>
            <person name="Herpin A."/>
            <person name="Takehana Y."/>
            <person name="Naruse K."/>
            <person name="Ansai S."/>
            <person name="Kawaguchi M."/>
        </authorList>
    </citation>
    <scope>NUCLEOTIDE SEQUENCE [LARGE SCALE GENOMIC DNA]</scope>
    <source>
        <strain evidence="8">RS831</strain>
        <tissue evidence="8">Whole body</tissue>
    </source>
</reference>
<evidence type="ECO:0000313" key="8">
    <source>
        <dbReference type="EMBL" id="RVE75522.1"/>
    </source>
</evidence>
<dbReference type="PANTHER" id="PTHR12080">
    <property type="entry name" value="SIGNALING LYMPHOCYTIC ACTIVATION MOLECULE"/>
    <property type="match status" value="1"/>
</dbReference>
<keyword evidence="9" id="KW-1185">Reference proteome</keyword>
<evidence type="ECO:0000256" key="3">
    <source>
        <dbReference type="ARBA" id="ARBA00023136"/>
    </source>
</evidence>
<dbReference type="InterPro" id="IPR007110">
    <property type="entry name" value="Ig-like_dom"/>
</dbReference>
<dbReference type="InterPro" id="IPR015631">
    <property type="entry name" value="CD2/SLAM_rcpt"/>
</dbReference>
<dbReference type="GO" id="GO:0016020">
    <property type="term" value="C:membrane"/>
    <property type="evidence" value="ECO:0007669"/>
    <property type="project" value="UniProtKB-SubCell"/>
</dbReference>
<protein>
    <recommendedName>
        <fullName evidence="7">Ig-like domain-containing protein</fullName>
    </recommendedName>
</protein>
<keyword evidence="6" id="KW-0812">Transmembrane</keyword>
<evidence type="ECO:0000256" key="5">
    <source>
        <dbReference type="SAM" id="MobiDB-lite"/>
    </source>
</evidence>
<keyword evidence="6" id="KW-1133">Transmembrane helix</keyword>
<evidence type="ECO:0000259" key="7">
    <source>
        <dbReference type="PROSITE" id="PS50835"/>
    </source>
</evidence>
<dbReference type="InterPro" id="IPR036179">
    <property type="entry name" value="Ig-like_dom_sf"/>
</dbReference>
<sequence>MNPSDQILIDVEIITAGTVMSVFEDSSEQNRGVFLLMDPMGGAAGGGGGRGGSSQFHFLPLELVALFLHKRRFFQHVNLPLTLPAVFLPDGTRRKPKWASCFPAGVTDGTGRDGGLYVRRTMLWFLLLLSAAPAGGTDPEIRYGRKGGEVELKPAGAPPSIKSITWKFGRDLVVEWEGNMTDYFKFKGRSQLDTSTGVLTLRELDFENSGKYTPEINYMVLSGFSLTVISAVPVPSINTSCNENRTVCWMTCDADTARAEPVTFMWRSDGQEVQESKTLQIQKDSSSMKNFSCELKNPVSQESSSPVNPFTEAPEPPSPNISTGVVVFLVLLVPVLLLGIFHRVKSGSWFFQKDSMPWETDFWRRSESPERRSELDEDSALGKGEE</sequence>
<dbReference type="OrthoDB" id="9427418at2759"/>
<evidence type="ECO:0000256" key="6">
    <source>
        <dbReference type="SAM" id="Phobius"/>
    </source>
</evidence>
<organism evidence="8 9">
    <name type="scientific">Oryzias javanicus</name>
    <name type="common">Javanese ricefish</name>
    <name type="synonym">Aplocheilus javanicus</name>
    <dbReference type="NCBI Taxonomy" id="123683"/>
    <lineage>
        <taxon>Eukaryota</taxon>
        <taxon>Metazoa</taxon>
        <taxon>Chordata</taxon>
        <taxon>Craniata</taxon>
        <taxon>Vertebrata</taxon>
        <taxon>Euteleostomi</taxon>
        <taxon>Actinopterygii</taxon>
        <taxon>Neopterygii</taxon>
        <taxon>Teleostei</taxon>
        <taxon>Neoteleostei</taxon>
        <taxon>Acanthomorphata</taxon>
        <taxon>Ovalentaria</taxon>
        <taxon>Atherinomorphae</taxon>
        <taxon>Beloniformes</taxon>
        <taxon>Adrianichthyidae</taxon>
        <taxon>Oryziinae</taxon>
        <taxon>Oryzias</taxon>
    </lineage>
</organism>
<feature type="region of interest" description="Disordered" evidence="5">
    <location>
        <begin position="363"/>
        <end position="386"/>
    </location>
</feature>
<name>A0A437DLA4_ORYJA</name>
<feature type="transmembrane region" description="Helical" evidence="6">
    <location>
        <begin position="321"/>
        <end position="341"/>
    </location>
</feature>
<dbReference type="InterPro" id="IPR013783">
    <property type="entry name" value="Ig-like_fold"/>
</dbReference>
<feature type="compositionally biased region" description="Basic and acidic residues" evidence="5">
    <location>
        <begin position="363"/>
        <end position="374"/>
    </location>
</feature>
<keyword evidence="2" id="KW-0732">Signal</keyword>
<dbReference type="PANTHER" id="PTHR12080:SF125">
    <property type="entry name" value="CD48 ANTIGEN-LIKE"/>
    <property type="match status" value="1"/>
</dbReference>
<keyword evidence="3 6" id="KW-0472">Membrane</keyword>
<dbReference type="EMBL" id="CM012438">
    <property type="protein sequence ID" value="RVE75522.1"/>
    <property type="molecule type" value="Genomic_DNA"/>
</dbReference>
<comment type="subcellular location">
    <subcellularLocation>
        <location evidence="1">Membrane</location>
    </subcellularLocation>
</comment>
<dbReference type="PROSITE" id="PS50835">
    <property type="entry name" value="IG_LIKE"/>
    <property type="match status" value="1"/>
</dbReference>
<dbReference type="Proteomes" id="UP000283210">
    <property type="component" value="Chromosome 2"/>
</dbReference>
<evidence type="ECO:0000256" key="2">
    <source>
        <dbReference type="ARBA" id="ARBA00022729"/>
    </source>
</evidence>
<reference evidence="8 9" key="1">
    <citation type="submission" date="2018-11" db="EMBL/GenBank/DDBJ databases">
        <authorList>
            <person name="Lopez-Roques C."/>
            <person name="Donnadieu C."/>
            <person name="Bouchez O."/>
            <person name="Klopp C."/>
            <person name="Cabau C."/>
            <person name="Zahm M."/>
        </authorList>
    </citation>
    <scope>NUCLEOTIDE SEQUENCE [LARGE SCALE GENOMIC DNA]</scope>
    <source>
        <strain evidence="8">RS831</strain>
        <tissue evidence="8">Whole body</tissue>
    </source>
</reference>
<feature type="domain" description="Ig-like" evidence="7">
    <location>
        <begin position="214"/>
        <end position="311"/>
    </location>
</feature>
<evidence type="ECO:0000256" key="4">
    <source>
        <dbReference type="ARBA" id="ARBA00023180"/>
    </source>
</evidence>
<evidence type="ECO:0000256" key="1">
    <source>
        <dbReference type="ARBA" id="ARBA00004370"/>
    </source>
</evidence>
<gene>
    <name evidence="8" type="ORF">OJAV_G00017730</name>
</gene>
<accession>A0A437DLA4</accession>